<reference evidence="8 9" key="1">
    <citation type="submission" date="2015-01" db="EMBL/GenBank/DDBJ databases">
        <title>The Genome Sequence of Rhinocladiella mackenzie CBS 650.93.</title>
        <authorList>
            <consortium name="The Broad Institute Genomics Platform"/>
            <person name="Cuomo C."/>
            <person name="de Hoog S."/>
            <person name="Gorbushina A."/>
            <person name="Stielow B."/>
            <person name="Teixiera M."/>
            <person name="Abouelleil A."/>
            <person name="Chapman S.B."/>
            <person name="Priest M."/>
            <person name="Young S.K."/>
            <person name="Wortman J."/>
            <person name="Nusbaum C."/>
            <person name="Birren B."/>
        </authorList>
    </citation>
    <scope>NUCLEOTIDE SEQUENCE [LARGE SCALE GENOMIC DNA]</scope>
    <source>
        <strain evidence="8 9">CBS 650.93</strain>
    </source>
</reference>
<name>A0A0D2IM32_9EURO</name>
<feature type="compositionally biased region" description="Polar residues" evidence="6">
    <location>
        <begin position="377"/>
        <end position="391"/>
    </location>
</feature>
<evidence type="ECO:0000259" key="7">
    <source>
        <dbReference type="Pfam" id="PF08640"/>
    </source>
</evidence>
<evidence type="ECO:0000256" key="3">
    <source>
        <dbReference type="ARBA" id="ARBA00022552"/>
    </source>
</evidence>
<gene>
    <name evidence="8" type="ORF">Z518_04795</name>
</gene>
<dbReference type="GO" id="GO:0030515">
    <property type="term" value="F:snoRNA binding"/>
    <property type="evidence" value="ECO:0007669"/>
    <property type="project" value="InterPro"/>
</dbReference>
<dbReference type="InterPro" id="IPR011990">
    <property type="entry name" value="TPR-like_helical_dom_sf"/>
</dbReference>
<dbReference type="Gene3D" id="1.25.40.10">
    <property type="entry name" value="Tetratricopeptide repeat domain"/>
    <property type="match status" value="1"/>
</dbReference>
<dbReference type="PANTHER" id="PTHR23271">
    <property type="entry name" value="HEPATOCELLULAR CARCINOMA-ASSOCIATED ANTIGEN 66"/>
    <property type="match status" value="1"/>
</dbReference>
<dbReference type="InterPro" id="IPR003107">
    <property type="entry name" value="HAT"/>
</dbReference>
<sequence length="391" mass="44656">MAAASDKARYFLEQCVPELKEFERKNVFSPDEISSIVRKRSDLEHKINARGSTPTDYARYAEFEINLDALRRKRAKRLGIKSTTHNGKRRIFFVFDRGTRKHPGDVGLWMQAIEFARKQKAYKKLQEMFTNVLRLHPTKSDLWIYAAQFAMEENGDMTEARSYMRRGLRFCKGSRAMWLEYARLEMTYIAKIHARRQILGITNSKPDQGEKADEDENLMRLPNLTATDISPDLAGNGVDRSALQNLESTSAMSSAIPMAIFDAAMVQFRDPTFGFDFFNMVLEYDELSACRQILKHVEAKLMEDNPQSWCSQACHIQLPLVSLAPSSPAFPPAFRQALVHLKEARVKTNDPEILSWARSWLRRLVQNPDSDPGIQKVGQSVLRSLDSPSSA</sequence>
<evidence type="ECO:0000256" key="6">
    <source>
        <dbReference type="SAM" id="MobiDB-lite"/>
    </source>
</evidence>
<dbReference type="OrthoDB" id="28112at2759"/>
<dbReference type="GO" id="GO:0032040">
    <property type="term" value="C:small-subunit processome"/>
    <property type="evidence" value="ECO:0007669"/>
    <property type="project" value="TreeGrafter"/>
</dbReference>
<organism evidence="8 9">
    <name type="scientific">Rhinocladiella mackenziei CBS 650.93</name>
    <dbReference type="NCBI Taxonomy" id="1442369"/>
    <lineage>
        <taxon>Eukaryota</taxon>
        <taxon>Fungi</taxon>
        <taxon>Dikarya</taxon>
        <taxon>Ascomycota</taxon>
        <taxon>Pezizomycotina</taxon>
        <taxon>Eurotiomycetes</taxon>
        <taxon>Chaetothyriomycetidae</taxon>
        <taxon>Chaetothyriales</taxon>
        <taxon>Herpotrichiellaceae</taxon>
        <taxon>Rhinocladiella</taxon>
    </lineage>
</organism>
<dbReference type="GeneID" id="25292866"/>
<evidence type="ECO:0000256" key="1">
    <source>
        <dbReference type="ARBA" id="ARBA00004604"/>
    </source>
</evidence>
<dbReference type="EMBL" id="KN847477">
    <property type="protein sequence ID" value="KIX06819.1"/>
    <property type="molecule type" value="Genomic_DNA"/>
</dbReference>
<accession>A0A0D2IM32</accession>
<dbReference type="GO" id="GO:0034388">
    <property type="term" value="C:Pwp2p-containing subcomplex of 90S preribosome"/>
    <property type="evidence" value="ECO:0007669"/>
    <property type="project" value="TreeGrafter"/>
</dbReference>
<dbReference type="SUPFAM" id="SSF48452">
    <property type="entry name" value="TPR-like"/>
    <property type="match status" value="1"/>
</dbReference>
<dbReference type="GO" id="GO:0000462">
    <property type="term" value="P:maturation of SSU-rRNA from tricistronic rRNA transcript (SSU-rRNA, 5.8S rRNA, LSU-rRNA)"/>
    <property type="evidence" value="ECO:0007669"/>
    <property type="project" value="InterPro"/>
</dbReference>
<evidence type="ECO:0000256" key="2">
    <source>
        <dbReference type="ARBA" id="ARBA00010734"/>
    </source>
</evidence>
<dbReference type="STRING" id="1442369.A0A0D2IM32"/>
<dbReference type="InterPro" id="IPR055347">
    <property type="entry name" value="UTP6_N"/>
</dbReference>
<keyword evidence="9" id="KW-1185">Reference proteome</keyword>
<dbReference type="Proteomes" id="UP000053617">
    <property type="component" value="Unassembled WGS sequence"/>
</dbReference>
<dbReference type="InterPro" id="IPR013949">
    <property type="entry name" value="Utp6"/>
</dbReference>
<dbReference type="Pfam" id="PF08640">
    <property type="entry name" value="U3_assoc_6"/>
    <property type="match status" value="1"/>
</dbReference>
<dbReference type="VEuPathDB" id="FungiDB:Z518_04795"/>
<keyword evidence="5" id="KW-0539">Nucleus</keyword>
<evidence type="ECO:0000256" key="4">
    <source>
        <dbReference type="ARBA" id="ARBA00022737"/>
    </source>
</evidence>
<dbReference type="SMART" id="SM00386">
    <property type="entry name" value="HAT"/>
    <property type="match status" value="3"/>
</dbReference>
<dbReference type="RefSeq" id="XP_013273955.1">
    <property type="nucleotide sequence ID" value="XM_013418501.1"/>
</dbReference>
<feature type="domain" description="U3 small nucleolar RNA-associated protein 6 N-terminal" evidence="7">
    <location>
        <begin position="12"/>
        <end position="86"/>
    </location>
</feature>
<dbReference type="HOGENOM" id="CLU_026025_3_1_1"/>
<evidence type="ECO:0000313" key="8">
    <source>
        <dbReference type="EMBL" id="KIX06819.1"/>
    </source>
</evidence>
<comment type="similarity">
    <text evidence="2">Belongs to the UTP6 family.</text>
</comment>
<dbReference type="PANTHER" id="PTHR23271:SF1">
    <property type="entry name" value="U3 SMALL NUCLEOLAR RNA-ASSOCIATED PROTEIN 6 HOMOLOG"/>
    <property type="match status" value="1"/>
</dbReference>
<dbReference type="AlphaFoldDB" id="A0A0D2IM32"/>
<keyword evidence="3" id="KW-0698">rRNA processing</keyword>
<comment type="subcellular location">
    <subcellularLocation>
        <location evidence="1">Nucleus</location>
        <location evidence="1">Nucleolus</location>
    </subcellularLocation>
</comment>
<protein>
    <recommendedName>
        <fullName evidence="7">U3 small nucleolar RNA-associated protein 6 N-terminal domain-containing protein</fullName>
    </recommendedName>
</protein>
<feature type="region of interest" description="Disordered" evidence="6">
    <location>
        <begin position="371"/>
        <end position="391"/>
    </location>
</feature>
<evidence type="ECO:0000313" key="9">
    <source>
        <dbReference type="Proteomes" id="UP000053617"/>
    </source>
</evidence>
<keyword evidence="4" id="KW-0677">Repeat</keyword>
<proteinExistence type="inferred from homology"/>
<evidence type="ECO:0000256" key="5">
    <source>
        <dbReference type="ARBA" id="ARBA00023242"/>
    </source>
</evidence>